<dbReference type="SUPFAM" id="SSF55856">
    <property type="entry name" value="Cytochrome b5-like heme/steroid binding domain"/>
    <property type="match status" value="1"/>
</dbReference>
<evidence type="ECO:0000256" key="2">
    <source>
        <dbReference type="ARBA" id="ARBA00022723"/>
    </source>
</evidence>
<evidence type="ECO:0000256" key="3">
    <source>
        <dbReference type="ARBA" id="ARBA00023004"/>
    </source>
</evidence>
<evidence type="ECO:0000256" key="4">
    <source>
        <dbReference type="ARBA" id="ARBA00038168"/>
    </source>
</evidence>
<comment type="similarity">
    <text evidence="4">Belongs to the cytochrome b5 family.</text>
</comment>
<evidence type="ECO:0000259" key="6">
    <source>
        <dbReference type="PROSITE" id="PS50255"/>
    </source>
</evidence>
<sequence length="287" mass="30352">MKRAIIALLVLTFLGGTSAHAHQPVELLNTDTTAAKGPLLLDGTVSFAVRASFAKAGEKKAFRADLKAGDSLAIQYLVVDKKPENALKNTLLPQLVVISPSGKSLTIKFTERTKFYEPYGKTNYLYLSRYSAAAEAGTYSFTLTSRAKSSVTIAVGEREVPGEVIRGMRPSATPTPTTVAATPTASAKPTATPSTTPSVTPSPTPTATKVGYSMADVKKADTRANCWSVIDGNVYDLTAWISAHPGGASAILFLCGKDGSNAFKAQHENQARPAMNLTKYLLGPLTP</sequence>
<keyword evidence="2" id="KW-0479">Metal-binding</keyword>
<evidence type="ECO:0000256" key="1">
    <source>
        <dbReference type="ARBA" id="ARBA00022617"/>
    </source>
</evidence>
<dbReference type="PANTHER" id="PTHR19359">
    <property type="entry name" value="CYTOCHROME B5"/>
    <property type="match status" value="1"/>
</dbReference>
<dbReference type="AlphaFoldDB" id="A0A094S983"/>
<dbReference type="PROSITE" id="PS50255">
    <property type="entry name" value="CYTOCHROME_B5_2"/>
    <property type="match status" value="1"/>
</dbReference>
<evidence type="ECO:0000256" key="5">
    <source>
        <dbReference type="SAM" id="MobiDB-lite"/>
    </source>
</evidence>
<organism evidence="7">
    <name type="scientific">freshwater metagenome</name>
    <dbReference type="NCBI Taxonomy" id="449393"/>
    <lineage>
        <taxon>unclassified sequences</taxon>
        <taxon>metagenomes</taxon>
        <taxon>ecological metagenomes</taxon>
    </lineage>
</organism>
<protein>
    <recommendedName>
        <fullName evidence="6">Cytochrome b5 heme-binding domain-containing protein</fullName>
    </recommendedName>
</protein>
<keyword evidence="3" id="KW-0408">Iron</keyword>
<reference evidence="7" key="1">
    <citation type="submission" date="2014-06" db="EMBL/GenBank/DDBJ databases">
        <title>Key roles for freshwater Actinobacteria revealed by deep metagenomic sequencing.</title>
        <authorList>
            <person name="Ghai R."/>
            <person name="Mizuno C.M."/>
            <person name="Picazo A."/>
            <person name="Camacho A."/>
            <person name="Rodriguez-Valera F."/>
        </authorList>
    </citation>
    <scope>NUCLEOTIDE SEQUENCE</scope>
</reference>
<dbReference type="Gene3D" id="3.10.120.10">
    <property type="entry name" value="Cytochrome b5-like heme/steroid binding domain"/>
    <property type="match status" value="1"/>
</dbReference>
<dbReference type="GO" id="GO:0046872">
    <property type="term" value="F:metal ion binding"/>
    <property type="evidence" value="ECO:0007669"/>
    <property type="project" value="UniProtKB-KW"/>
</dbReference>
<name>A0A094S983_9ZZZZ</name>
<dbReference type="Pfam" id="PF00173">
    <property type="entry name" value="Cyt-b5"/>
    <property type="match status" value="1"/>
</dbReference>
<dbReference type="SMART" id="SM01117">
    <property type="entry name" value="Cyt-b5"/>
    <property type="match status" value="1"/>
</dbReference>
<feature type="region of interest" description="Disordered" evidence="5">
    <location>
        <begin position="166"/>
        <end position="207"/>
    </location>
</feature>
<feature type="domain" description="Cytochrome b5 heme-binding" evidence="6">
    <location>
        <begin position="209"/>
        <end position="286"/>
    </location>
</feature>
<evidence type="ECO:0000313" key="7">
    <source>
        <dbReference type="EMBL" id="KGA14518.1"/>
    </source>
</evidence>
<dbReference type="EMBL" id="JNSL01000145">
    <property type="protein sequence ID" value="KGA14518.1"/>
    <property type="molecule type" value="Genomic_DNA"/>
</dbReference>
<dbReference type="GO" id="GO:0020037">
    <property type="term" value="F:heme binding"/>
    <property type="evidence" value="ECO:0007669"/>
    <property type="project" value="TreeGrafter"/>
</dbReference>
<accession>A0A094S983</accession>
<comment type="caution">
    <text evidence="7">The sequence shown here is derived from an EMBL/GenBank/DDBJ whole genome shotgun (WGS) entry which is preliminary data.</text>
</comment>
<feature type="compositionally biased region" description="Low complexity" evidence="5">
    <location>
        <begin position="170"/>
        <end position="207"/>
    </location>
</feature>
<gene>
    <name evidence="7" type="ORF">GM51_17105</name>
</gene>
<dbReference type="InterPro" id="IPR050668">
    <property type="entry name" value="Cytochrome_b5"/>
</dbReference>
<keyword evidence="1" id="KW-0349">Heme</keyword>
<proteinExistence type="inferred from homology"/>
<dbReference type="GO" id="GO:0016020">
    <property type="term" value="C:membrane"/>
    <property type="evidence" value="ECO:0007669"/>
    <property type="project" value="TreeGrafter"/>
</dbReference>
<dbReference type="InterPro" id="IPR036400">
    <property type="entry name" value="Cyt_B5-like_heme/steroid_sf"/>
</dbReference>
<dbReference type="InterPro" id="IPR001199">
    <property type="entry name" value="Cyt_B5-like_heme/steroid-bd"/>
</dbReference>